<organism evidence="1">
    <name type="scientific">Paenibacillus ihbetae</name>
    <dbReference type="NCBI Taxonomy" id="1870820"/>
    <lineage>
        <taxon>Bacteria</taxon>
        <taxon>Bacillati</taxon>
        <taxon>Bacillota</taxon>
        <taxon>Bacilli</taxon>
        <taxon>Bacillales</taxon>
        <taxon>Paenibacillaceae</taxon>
        <taxon>Paenibacillus</taxon>
    </lineage>
</organism>
<dbReference type="AlphaFoldDB" id="A0A1B2E8G9"/>
<reference evidence="2 3" key="2">
    <citation type="submission" date="2016-12" db="EMBL/GenBank/DDBJ databases">
        <title>Genome sequencing and description of Paenibacillus sp. nov. from high altitude lake in the Indian Trans- Himalayas.</title>
        <authorList>
            <person name="Kiran S."/>
            <person name="Swarnkar M.K."/>
            <person name="Rana A."/>
            <person name="Tewari R."/>
            <person name="Gulati A."/>
        </authorList>
    </citation>
    <scope>NUCLEOTIDE SEQUENCE [LARGE SCALE GENOMIC DNA]</scope>
    <source>
        <strain evidence="2 3">IHBB 9951</strain>
    </source>
</reference>
<evidence type="ECO:0000313" key="2">
    <source>
        <dbReference type="EMBL" id="OOC61582.1"/>
    </source>
</evidence>
<sequence>MEEEGEASWESIHKYIIGVGSIGKINETAELLIGYLRIILSNMTSFVMKFMTINLKLGVGMRANHSKYKQSTFFSKETRIEL</sequence>
<dbReference type="KEGG" id="pib:BBD41_28930"/>
<gene>
    <name evidence="2" type="ORF">BBD40_06735</name>
    <name evidence="1" type="ORF">BBD41_28930</name>
</gene>
<evidence type="ECO:0000313" key="3">
    <source>
        <dbReference type="Proteomes" id="UP000189059"/>
    </source>
</evidence>
<evidence type="ECO:0000313" key="1">
    <source>
        <dbReference type="EMBL" id="ANY76275.1"/>
    </source>
</evidence>
<proteinExistence type="predicted"/>
<dbReference type="EMBL" id="MRVI01000001">
    <property type="protein sequence ID" value="OOC61582.1"/>
    <property type="molecule type" value="Genomic_DNA"/>
</dbReference>
<reference evidence="1" key="1">
    <citation type="submission" date="2016-08" db="EMBL/GenBank/DDBJ databases">
        <title>Complete Genome Seqeunce of Paenibacillus sp. nov. IHBB 9852 from high altitute lake of Indian trans-Himalayas.</title>
        <authorList>
            <person name="Kiran S."/>
            <person name="Swarnkar M.K."/>
            <person name="Rana A."/>
            <person name="Tewari R."/>
            <person name="Gulati A."/>
        </authorList>
    </citation>
    <scope>NUCLEOTIDE SEQUENCE [LARGE SCALE GENOMIC DNA]</scope>
    <source>
        <strain evidence="1">IHBB 9852</strain>
    </source>
</reference>
<dbReference type="EMBL" id="CP016809">
    <property type="protein sequence ID" value="ANY76275.1"/>
    <property type="molecule type" value="Genomic_DNA"/>
</dbReference>
<dbReference type="Proteomes" id="UP000189059">
    <property type="component" value="Unassembled WGS sequence"/>
</dbReference>
<name>A0A1B2E8G9_9BACL</name>
<keyword evidence="3" id="KW-1185">Reference proteome</keyword>
<accession>A0A1B2E8G9</accession>
<protein>
    <submittedName>
        <fullName evidence="1">Uncharacterized protein</fullName>
    </submittedName>
</protein>